<reference evidence="2" key="1">
    <citation type="submission" date="2021-10" db="EMBL/GenBank/DDBJ databases">
        <title>Melipona bicolor Genome sequencing and assembly.</title>
        <authorList>
            <person name="Araujo N.S."/>
            <person name="Arias M.C."/>
        </authorList>
    </citation>
    <scope>NUCLEOTIDE SEQUENCE</scope>
    <source>
        <strain evidence="2">USP_2M_L1-L4_2017</strain>
        <tissue evidence="2">Whole body</tissue>
    </source>
</reference>
<accession>A0AA40KP18</accession>
<keyword evidence="1" id="KW-1133">Transmembrane helix</keyword>
<dbReference type="Proteomes" id="UP001177670">
    <property type="component" value="Unassembled WGS sequence"/>
</dbReference>
<evidence type="ECO:0000313" key="2">
    <source>
        <dbReference type="EMBL" id="KAK1127486.1"/>
    </source>
</evidence>
<sequence length="54" mass="5595">MSGYLVLAPSGVVVWLATGGFSFFFWFGVVGGGVGGVGGGGRVMRGRHHRFCFG</sequence>
<evidence type="ECO:0000256" key="1">
    <source>
        <dbReference type="SAM" id="Phobius"/>
    </source>
</evidence>
<feature type="transmembrane region" description="Helical" evidence="1">
    <location>
        <begin position="12"/>
        <end position="37"/>
    </location>
</feature>
<comment type="caution">
    <text evidence="2">The sequence shown here is derived from an EMBL/GenBank/DDBJ whole genome shotgun (WGS) entry which is preliminary data.</text>
</comment>
<evidence type="ECO:0000313" key="3">
    <source>
        <dbReference type="Proteomes" id="UP001177670"/>
    </source>
</evidence>
<gene>
    <name evidence="2" type="ORF">K0M31_004021</name>
</gene>
<organism evidence="2 3">
    <name type="scientific">Melipona bicolor</name>
    <dbReference type="NCBI Taxonomy" id="60889"/>
    <lineage>
        <taxon>Eukaryota</taxon>
        <taxon>Metazoa</taxon>
        <taxon>Ecdysozoa</taxon>
        <taxon>Arthropoda</taxon>
        <taxon>Hexapoda</taxon>
        <taxon>Insecta</taxon>
        <taxon>Pterygota</taxon>
        <taxon>Neoptera</taxon>
        <taxon>Endopterygota</taxon>
        <taxon>Hymenoptera</taxon>
        <taxon>Apocrita</taxon>
        <taxon>Aculeata</taxon>
        <taxon>Apoidea</taxon>
        <taxon>Anthophila</taxon>
        <taxon>Apidae</taxon>
        <taxon>Melipona</taxon>
    </lineage>
</organism>
<keyword evidence="1" id="KW-0812">Transmembrane</keyword>
<keyword evidence="3" id="KW-1185">Reference proteome</keyword>
<name>A0AA40KP18_9HYME</name>
<protein>
    <submittedName>
        <fullName evidence="2">Uncharacterized protein</fullName>
    </submittedName>
</protein>
<dbReference type="AlphaFoldDB" id="A0AA40KP18"/>
<dbReference type="EMBL" id="JAHYIQ010000012">
    <property type="protein sequence ID" value="KAK1127486.1"/>
    <property type="molecule type" value="Genomic_DNA"/>
</dbReference>
<proteinExistence type="predicted"/>
<feature type="non-terminal residue" evidence="2">
    <location>
        <position position="54"/>
    </location>
</feature>
<keyword evidence="1" id="KW-0472">Membrane</keyword>